<gene>
    <name evidence="1" type="ORF">CCMSSC00406_0002651</name>
</gene>
<accession>A0ACB7IXE1</accession>
<organism evidence="1 2">
    <name type="scientific">Pleurotus cornucopiae</name>
    <name type="common">Cornucopia mushroom</name>
    <dbReference type="NCBI Taxonomy" id="5321"/>
    <lineage>
        <taxon>Eukaryota</taxon>
        <taxon>Fungi</taxon>
        <taxon>Dikarya</taxon>
        <taxon>Basidiomycota</taxon>
        <taxon>Agaricomycotina</taxon>
        <taxon>Agaricomycetes</taxon>
        <taxon>Agaricomycetidae</taxon>
        <taxon>Agaricales</taxon>
        <taxon>Pleurotineae</taxon>
        <taxon>Pleurotaceae</taxon>
        <taxon>Pleurotus</taxon>
    </lineage>
</organism>
<dbReference type="Proteomes" id="UP000824881">
    <property type="component" value="Unassembled WGS sequence"/>
</dbReference>
<name>A0ACB7IXE1_PLECO</name>
<dbReference type="EMBL" id="WQMT02000005">
    <property type="protein sequence ID" value="KAG9222316.1"/>
    <property type="molecule type" value="Genomic_DNA"/>
</dbReference>
<comment type="caution">
    <text evidence="1">The sequence shown here is derived from an EMBL/GenBank/DDBJ whole genome shotgun (WGS) entry which is preliminary data.</text>
</comment>
<keyword evidence="2" id="KW-1185">Reference proteome</keyword>
<sequence length="157" mass="17290">MASHTAYIIISPDPRYWAALDPTVAVLPSPPHSVVNAVGTNFYVKIGDQGADGKGAVSAYKRTNPSFFWIDLVIKEHTGHKYAAGKTLENMILGKVVQGEGTFKHIGHGDEWFYCFNNATNLLNFINNVCLPNDDGILTYDDVKDAYSSIEGYFRTA</sequence>
<reference evidence="1 2" key="1">
    <citation type="journal article" date="2021" name="Appl. Environ. Microbiol.">
        <title>Genetic linkage and physical mapping for an oyster mushroom Pleurotus cornucopiae and QTL analysis for the trait cap color.</title>
        <authorList>
            <person name="Zhang Y."/>
            <person name="Gao W."/>
            <person name="Sonnenberg A."/>
            <person name="Chen Q."/>
            <person name="Zhang J."/>
            <person name="Huang C."/>
        </authorList>
    </citation>
    <scope>NUCLEOTIDE SEQUENCE [LARGE SCALE GENOMIC DNA]</scope>
    <source>
        <strain evidence="1">CCMSSC00406</strain>
    </source>
</reference>
<evidence type="ECO:0000313" key="2">
    <source>
        <dbReference type="Proteomes" id="UP000824881"/>
    </source>
</evidence>
<proteinExistence type="predicted"/>
<evidence type="ECO:0000313" key="1">
    <source>
        <dbReference type="EMBL" id="KAG9222316.1"/>
    </source>
</evidence>
<protein>
    <submittedName>
        <fullName evidence="1">Uncharacterized protein</fullName>
    </submittedName>
</protein>